<proteinExistence type="predicted"/>
<protein>
    <submittedName>
        <fullName evidence="2">Uncharacterized protein</fullName>
    </submittedName>
</protein>
<dbReference type="Proteomes" id="UP000729402">
    <property type="component" value="Unassembled WGS sequence"/>
</dbReference>
<feature type="region of interest" description="Disordered" evidence="1">
    <location>
        <begin position="67"/>
        <end position="92"/>
    </location>
</feature>
<accession>A0A8J5S1Z8</accession>
<gene>
    <name evidence="2" type="ORF">GUJ93_ZPchr0002g24380</name>
</gene>
<evidence type="ECO:0000256" key="1">
    <source>
        <dbReference type="SAM" id="MobiDB-lite"/>
    </source>
</evidence>
<reference evidence="2" key="1">
    <citation type="journal article" date="2021" name="bioRxiv">
        <title>Whole Genome Assembly and Annotation of Northern Wild Rice, Zizania palustris L., Supports a Whole Genome Duplication in the Zizania Genus.</title>
        <authorList>
            <person name="Haas M."/>
            <person name="Kono T."/>
            <person name="Macchietto M."/>
            <person name="Millas R."/>
            <person name="McGilp L."/>
            <person name="Shao M."/>
            <person name="Duquette J."/>
            <person name="Hirsch C.N."/>
            <person name="Kimball J."/>
        </authorList>
    </citation>
    <scope>NUCLEOTIDE SEQUENCE</scope>
    <source>
        <tissue evidence="2">Fresh leaf tissue</tissue>
    </source>
</reference>
<name>A0A8J5S1Z8_ZIZPA</name>
<sequence length="135" mass="15431">MLMHDVWSLTQPHSHSLSPCRDINGRSTDINGVRRGEGDGRHALMAASGHSVGTVFLLPHHHSSCSSLRERREKREREREIDWPPRANTRQKQGGLVGEVEVNIFPILYFTFQFCNCIFLQSNGYFKGIIQFIPL</sequence>
<evidence type="ECO:0000313" key="3">
    <source>
        <dbReference type="Proteomes" id="UP000729402"/>
    </source>
</evidence>
<reference evidence="2" key="2">
    <citation type="submission" date="2021-02" db="EMBL/GenBank/DDBJ databases">
        <authorList>
            <person name="Kimball J.A."/>
            <person name="Haas M.W."/>
            <person name="Macchietto M."/>
            <person name="Kono T."/>
            <person name="Duquette J."/>
            <person name="Shao M."/>
        </authorList>
    </citation>
    <scope>NUCLEOTIDE SEQUENCE</scope>
    <source>
        <tissue evidence="2">Fresh leaf tissue</tissue>
    </source>
</reference>
<evidence type="ECO:0000313" key="2">
    <source>
        <dbReference type="EMBL" id="KAG8057337.1"/>
    </source>
</evidence>
<dbReference type="AlphaFoldDB" id="A0A8J5S1Z8"/>
<comment type="caution">
    <text evidence="2">The sequence shown here is derived from an EMBL/GenBank/DDBJ whole genome shotgun (WGS) entry which is preliminary data.</text>
</comment>
<keyword evidence="3" id="KW-1185">Reference proteome</keyword>
<dbReference type="EMBL" id="JAAALK010000287">
    <property type="protein sequence ID" value="KAG8057337.1"/>
    <property type="molecule type" value="Genomic_DNA"/>
</dbReference>
<organism evidence="2 3">
    <name type="scientific">Zizania palustris</name>
    <name type="common">Northern wild rice</name>
    <dbReference type="NCBI Taxonomy" id="103762"/>
    <lineage>
        <taxon>Eukaryota</taxon>
        <taxon>Viridiplantae</taxon>
        <taxon>Streptophyta</taxon>
        <taxon>Embryophyta</taxon>
        <taxon>Tracheophyta</taxon>
        <taxon>Spermatophyta</taxon>
        <taxon>Magnoliopsida</taxon>
        <taxon>Liliopsida</taxon>
        <taxon>Poales</taxon>
        <taxon>Poaceae</taxon>
        <taxon>BOP clade</taxon>
        <taxon>Oryzoideae</taxon>
        <taxon>Oryzeae</taxon>
        <taxon>Zizaniinae</taxon>
        <taxon>Zizania</taxon>
    </lineage>
</organism>
<feature type="compositionally biased region" description="Basic and acidic residues" evidence="1">
    <location>
        <begin position="68"/>
        <end position="83"/>
    </location>
</feature>